<evidence type="ECO:0000313" key="3">
    <source>
        <dbReference type="EMBL" id="MDY2585867.1"/>
    </source>
</evidence>
<name>A0ABU5EI79_9FLAO</name>
<gene>
    <name evidence="3" type="ORF">SNF14_00835</name>
</gene>
<protein>
    <submittedName>
        <fullName evidence="3">MCP four helix bundle domain-containing protein</fullName>
    </submittedName>
</protein>
<feature type="transmembrane region" description="Helical" evidence="1">
    <location>
        <begin position="6"/>
        <end position="26"/>
    </location>
</feature>
<dbReference type="Pfam" id="PF12729">
    <property type="entry name" value="4HB_MCP_1"/>
    <property type="match status" value="1"/>
</dbReference>
<reference evidence="3 4" key="1">
    <citation type="submission" date="2023-11" db="EMBL/GenBank/DDBJ databases">
        <title>Winogradskyella pelagius sp. nov., isolated from coastal sediment.</title>
        <authorList>
            <person name="Li F."/>
        </authorList>
    </citation>
    <scope>NUCLEOTIDE SEQUENCE [LARGE SCALE GENOMIC DNA]</scope>
    <source>
        <strain evidence="3 4">KCTC 23502</strain>
    </source>
</reference>
<comment type="caution">
    <text evidence="3">The sequence shown here is derived from an EMBL/GenBank/DDBJ whole genome shotgun (WGS) entry which is preliminary data.</text>
</comment>
<dbReference type="Proteomes" id="UP001285855">
    <property type="component" value="Unassembled WGS sequence"/>
</dbReference>
<evidence type="ECO:0000256" key="1">
    <source>
        <dbReference type="SAM" id="Phobius"/>
    </source>
</evidence>
<keyword evidence="4" id="KW-1185">Reference proteome</keyword>
<proteinExistence type="predicted"/>
<dbReference type="EMBL" id="JAXDAE010000001">
    <property type="protein sequence ID" value="MDY2585867.1"/>
    <property type="molecule type" value="Genomic_DNA"/>
</dbReference>
<dbReference type="InterPro" id="IPR024478">
    <property type="entry name" value="HlyB_4HB_MCP"/>
</dbReference>
<dbReference type="RefSeq" id="WP_320554253.1">
    <property type="nucleotide sequence ID" value="NZ_JAXDAE010000001.1"/>
</dbReference>
<evidence type="ECO:0000313" key="4">
    <source>
        <dbReference type="Proteomes" id="UP001285855"/>
    </source>
</evidence>
<keyword evidence="1" id="KW-0812">Transmembrane</keyword>
<feature type="transmembrane region" description="Helical" evidence="1">
    <location>
        <begin position="171"/>
        <end position="193"/>
    </location>
</feature>
<sequence length="200" mass="23057">MTFFNKIKWILGILLVFVLIAITNLIDRNNFVRVRDSVVTIYEDRLVAKELIFEMSKSVNKKEIALATNDSSFFVEKNPMVNTQIESFLSRFEQTKLTPDESKIFEELKSNFKSLFTSETNLTSADLKANTKALRFISNIKDNLDDLSKIQISEGSRQLAISKKAINTVELFTQIEIYFLIFLAIVIQIIVIYNPKEKNN</sequence>
<keyword evidence="1" id="KW-1133">Transmembrane helix</keyword>
<keyword evidence="1" id="KW-0472">Membrane</keyword>
<organism evidence="3 4">
    <name type="scientific">Winogradskyella aquimaris</name>
    <dbReference type="NCBI Taxonomy" id="864074"/>
    <lineage>
        <taxon>Bacteria</taxon>
        <taxon>Pseudomonadati</taxon>
        <taxon>Bacteroidota</taxon>
        <taxon>Flavobacteriia</taxon>
        <taxon>Flavobacteriales</taxon>
        <taxon>Flavobacteriaceae</taxon>
        <taxon>Winogradskyella</taxon>
    </lineage>
</organism>
<accession>A0ABU5EI79</accession>
<feature type="domain" description="Chemotaxis methyl-accepting receptor HlyB-like 4HB MCP" evidence="2">
    <location>
        <begin position="8"/>
        <end position="136"/>
    </location>
</feature>
<evidence type="ECO:0000259" key="2">
    <source>
        <dbReference type="Pfam" id="PF12729"/>
    </source>
</evidence>